<proteinExistence type="predicted"/>
<dbReference type="CDD" id="cd00024">
    <property type="entry name" value="CD_CSD"/>
    <property type="match status" value="1"/>
</dbReference>
<reference evidence="1 2" key="1">
    <citation type="journal article" date="2016" name="Genome Biol. Evol.">
        <title>Gene Family Evolution Reflects Adaptation to Soil Environmental Stressors in the Genome of the Collembolan Orchesella cincta.</title>
        <authorList>
            <person name="Faddeeva-Vakhrusheva A."/>
            <person name="Derks M.F."/>
            <person name="Anvar S.Y."/>
            <person name="Agamennone V."/>
            <person name="Suring W."/>
            <person name="Smit S."/>
            <person name="van Straalen N.M."/>
            <person name="Roelofs D."/>
        </authorList>
    </citation>
    <scope>NUCLEOTIDE SEQUENCE [LARGE SCALE GENOMIC DNA]</scope>
    <source>
        <tissue evidence="1">Mixed pool</tissue>
    </source>
</reference>
<gene>
    <name evidence="1" type="ORF">Ocin01_17293</name>
</gene>
<comment type="caution">
    <text evidence="1">The sequence shown here is derived from an EMBL/GenBank/DDBJ whole genome shotgun (WGS) entry which is preliminary data.</text>
</comment>
<evidence type="ECO:0000313" key="2">
    <source>
        <dbReference type="Proteomes" id="UP000094527"/>
    </source>
</evidence>
<dbReference type="OrthoDB" id="433924at2759"/>
<feature type="non-terminal residue" evidence="1">
    <location>
        <position position="203"/>
    </location>
</feature>
<dbReference type="InterPro" id="IPR013083">
    <property type="entry name" value="Znf_RING/FYVE/PHD"/>
</dbReference>
<dbReference type="EMBL" id="LJIJ01002682">
    <property type="protein sequence ID" value="ODM89390.1"/>
    <property type="molecule type" value="Genomic_DNA"/>
</dbReference>
<dbReference type="Gene3D" id="3.30.40.10">
    <property type="entry name" value="Zinc/RING finger domain, C3HC4 (zinc finger)"/>
    <property type="match status" value="1"/>
</dbReference>
<name>A0A1D2M8U2_ORCCI</name>
<dbReference type="SUPFAM" id="SSF49599">
    <property type="entry name" value="TRAF domain-like"/>
    <property type="match status" value="1"/>
</dbReference>
<keyword evidence="2" id="KW-1185">Reference proteome</keyword>
<protein>
    <submittedName>
        <fullName evidence="1">Putative E3 ubiquitin-protein ligase SINA-like 6</fullName>
    </submittedName>
</protein>
<dbReference type="Proteomes" id="UP000094527">
    <property type="component" value="Unassembled WGS sequence"/>
</dbReference>
<evidence type="ECO:0000313" key="1">
    <source>
        <dbReference type="EMBL" id="ODM89390.1"/>
    </source>
</evidence>
<dbReference type="AlphaFoldDB" id="A0A1D2M8U2"/>
<sequence length="203" mass="23187">MERLPHSDNSWEPQENVNLALILEFERKMKKKGTEAEMRQEPPNTGANEGLLLLRKGKSMDKKNPMLLELTSHRSRKTFSALRIDKGSGARDFSVFRRPYYLPPLHFQGQPRSLSSVQYEFGGKKIRSRVLEEILDTHDFECKFKDNGCAQLCKRGELTSHANLCTFNPDTVPLCQQFGILEGCGFRLGSVSRAEEIIAHFEI</sequence>
<accession>A0A1D2M8U2</accession>
<organism evidence="1 2">
    <name type="scientific">Orchesella cincta</name>
    <name type="common">Springtail</name>
    <name type="synonym">Podura cincta</name>
    <dbReference type="NCBI Taxonomy" id="48709"/>
    <lineage>
        <taxon>Eukaryota</taxon>
        <taxon>Metazoa</taxon>
        <taxon>Ecdysozoa</taxon>
        <taxon>Arthropoda</taxon>
        <taxon>Hexapoda</taxon>
        <taxon>Collembola</taxon>
        <taxon>Entomobryomorpha</taxon>
        <taxon>Entomobryoidea</taxon>
        <taxon>Orchesellidae</taxon>
        <taxon>Orchesellinae</taxon>
        <taxon>Orchesella</taxon>
    </lineage>
</organism>